<evidence type="ECO:0000256" key="13">
    <source>
        <dbReference type="PIRSR" id="PIRSR028980-1"/>
    </source>
</evidence>
<reference evidence="18" key="1">
    <citation type="journal article" date="2020" name="Fungal Divers.">
        <title>Resolving the Mortierellaceae phylogeny through synthesis of multi-gene phylogenetics and phylogenomics.</title>
        <authorList>
            <person name="Vandepol N."/>
            <person name="Liber J."/>
            <person name="Desiro A."/>
            <person name="Na H."/>
            <person name="Kennedy M."/>
            <person name="Barry K."/>
            <person name="Grigoriev I.V."/>
            <person name="Miller A.N."/>
            <person name="O'Donnell K."/>
            <person name="Stajich J.E."/>
            <person name="Bonito G."/>
        </authorList>
    </citation>
    <scope>NUCLEOTIDE SEQUENCE</scope>
    <source>
        <strain evidence="18">BC1065</strain>
    </source>
</reference>
<feature type="region of interest" description="Disordered" evidence="15">
    <location>
        <begin position="220"/>
        <end position="287"/>
    </location>
</feature>
<comment type="similarity">
    <text evidence="1 12">Belongs to the tRNA(His) guanylyltransferase family.</text>
</comment>
<dbReference type="Gene3D" id="3.30.70.3000">
    <property type="match status" value="1"/>
</dbReference>
<gene>
    <name evidence="18" type="ORF">DFQ27_007800</name>
</gene>
<evidence type="ECO:0000256" key="1">
    <source>
        <dbReference type="ARBA" id="ARBA00010113"/>
    </source>
</evidence>
<organism evidence="18 19">
    <name type="scientific">Actinomortierella ambigua</name>
    <dbReference type="NCBI Taxonomy" id="1343610"/>
    <lineage>
        <taxon>Eukaryota</taxon>
        <taxon>Fungi</taxon>
        <taxon>Fungi incertae sedis</taxon>
        <taxon>Mucoromycota</taxon>
        <taxon>Mortierellomycotina</taxon>
        <taxon>Mortierellomycetes</taxon>
        <taxon>Mortierellales</taxon>
        <taxon>Mortierellaceae</taxon>
        <taxon>Actinomortierella</taxon>
    </lineage>
</organism>
<evidence type="ECO:0000256" key="6">
    <source>
        <dbReference type="ARBA" id="ARBA00022695"/>
    </source>
</evidence>
<dbReference type="InterPro" id="IPR025845">
    <property type="entry name" value="Thg1_C_dom"/>
</dbReference>
<evidence type="ECO:0000256" key="9">
    <source>
        <dbReference type="ARBA" id="ARBA00022842"/>
    </source>
</evidence>
<dbReference type="PANTHER" id="PTHR12729:SF6">
    <property type="entry name" value="TRNA(HIS) GUANYLYLTRANSFERASE-RELATED"/>
    <property type="match status" value="1"/>
</dbReference>
<dbReference type="Pfam" id="PF04446">
    <property type="entry name" value="Thg1"/>
    <property type="match status" value="1"/>
</dbReference>
<name>A0A9P6PU26_9FUNG</name>
<evidence type="ECO:0000256" key="8">
    <source>
        <dbReference type="ARBA" id="ARBA00022741"/>
    </source>
</evidence>
<feature type="compositionally biased region" description="Low complexity" evidence="15">
    <location>
        <begin position="273"/>
        <end position="286"/>
    </location>
</feature>
<dbReference type="EMBL" id="JAAAJB010000625">
    <property type="protein sequence ID" value="KAG0252880.1"/>
    <property type="molecule type" value="Genomic_DNA"/>
</dbReference>
<keyword evidence="7 12" id="KW-0479">Metal-binding</keyword>
<dbReference type="GO" id="GO:0006400">
    <property type="term" value="P:tRNA modification"/>
    <property type="evidence" value="ECO:0007669"/>
    <property type="project" value="UniProtKB-UniRule"/>
</dbReference>
<evidence type="ECO:0000259" key="16">
    <source>
        <dbReference type="Pfam" id="PF04446"/>
    </source>
</evidence>
<evidence type="ECO:0000313" key="19">
    <source>
        <dbReference type="Proteomes" id="UP000807716"/>
    </source>
</evidence>
<evidence type="ECO:0000256" key="4">
    <source>
        <dbReference type="ARBA" id="ARBA00022679"/>
    </source>
</evidence>
<dbReference type="Pfam" id="PF14413">
    <property type="entry name" value="Thg1C"/>
    <property type="match status" value="1"/>
</dbReference>
<feature type="binding site" evidence="14">
    <location>
        <position position="30"/>
    </location>
    <ligand>
        <name>Mg(2+)</name>
        <dbReference type="ChEBI" id="CHEBI:18420"/>
        <label>1</label>
        <note>catalytic</note>
    </ligand>
</feature>
<feature type="binding site" evidence="14">
    <location>
        <position position="76"/>
    </location>
    <ligand>
        <name>Mg(2+)</name>
        <dbReference type="ChEBI" id="CHEBI:18420"/>
        <label>2</label>
        <note>catalytic</note>
    </ligand>
</feature>
<keyword evidence="6 12" id="KW-0548">Nucleotidyltransferase</keyword>
<evidence type="ECO:0000256" key="11">
    <source>
        <dbReference type="ARBA" id="ARBA00032480"/>
    </source>
</evidence>
<dbReference type="GO" id="GO:0005525">
    <property type="term" value="F:GTP binding"/>
    <property type="evidence" value="ECO:0007669"/>
    <property type="project" value="UniProtKB-UniRule"/>
</dbReference>
<feature type="binding site" evidence="13">
    <location>
        <begin position="29"/>
        <end position="34"/>
    </location>
    <ligand>
        <name>GTP</name>
        <dbReference type="ChEBI" id="CHEBI:37565"/>
    </ligand>
</feature>
<dbReference type="AlphaFoldDB" id="A0A9P6PU26"/>
<dbReference type="InterPro" id="IPR038469">
    <property type="entry name" value="tRNAHis_GuaTrfase_Thg1_sf"/>
</dbReference>
<feature type="binding site" evidence="14">
    <location>
        <position position="29"/>
    </location>
    <ligand>
        <name>Mg(2+)</name>
        <dbReference type="ChEBI" id="CHEBI:18420"/>
        <label>2</label>
        <note>catalytic</note>
    </ligand>
</feature>
<evidence type="ECO:0000256" key="5">
    <source>
        <dbReference type="ARBA" id="ARBA00022694"/>
    </source>
</evidence>
<keyword evidence="19" id="KW-1185">Reference proteome</keyword>
<comment type="cofactor">
    <cofactor evidence="14">
        <name>Mg(2+)</name>
        <dbReference type="ChEBI" id="CHEBI:18420"/>
    </cofactor>
    <text evidence="14">Binds 2 magnesium ions per subunit.</text>
</comment>
<evidence type="ECO:0000256" key="15">
    <source>
        <dbReference type="SAM" id="MobiDB-lite"/>
    </source>
</evidence>
<accession>A0A9P6PU26</accession>
<evidence type="ECO:0000256" key="12">
    <source>
        <dbReference type="PIRNR" id="PIRNR028980"/>
    </source>
</evidence>
<dbReference type="OrthoDB" id="62560at2759"/>
<evidence type="ECO:0000313" key="18">
    <source>
        <dbReference type="EMBL" id="KAG0252880.1"/>
    </source>
</evidence>
<dbReference type="PANTHER" id="PTHR12729">
    <property type="entry name" value="TRNA(HIS) GUANYLYLTRANSFERASE-RELATED"/>
    <property type="match status" value="1"/>
</dbReference>
<feature type="binding site" evidence="14">
    <location>
        <position position="76"/>
    </location>
    <ligand>
        <name>Mg(2+)</name>
        <dbReference type="ChEBI" id="CHEBI:18420"/>
        <label>1</label>
        <note>catalytic</note>
    </ligand>
</feature>
<dbReference type="EC" id="2.7.7.79" evidence="2 12"/>
<keyword evidence="10 12" id="KW-0342">GTP-binding</keyword>
<keyword evidence="8 12" id="KW-0547">Nucleotide-binding</keyword>
<dbReference type="PIRSF" id="PIRSF028980">
    <property type="entry name" value="tRNAHis_guanylyltransferase"/>
    <property type="match status" value="1"/>
</dbReference>
<evidence type="ECO:0000256" key="2">
    <source>
        <dbReference type="ARBA" id="ARBA00012511"/>
    </source>
</evidence>
<comment type="caution">
    <text evidence="18">The sequence shown here is derived from an EMBL/GenBank/DDBJ whole genome shotgun (WGS) entry which is preliminary data.</text>
</comment>
<dbReference type="GO" id="GO:0008193">
    <property type="term" value="F:tRNA guanylyltransferase activity"/>
    <property type="evidence" value="ECO:0007669"/>
    <property type="project" value="UniProtKB-UniRule"/>
</dbReference>
<feature type="domain" description="Thg1 C-terminal" evidence="17">
    <location>
        <begin position="140"/>
        <end position="245"/>
    </location>
</feature>
<evidence type="ECO:0000256" key="10">
    <source>
        <dbReference type="ARBA" id="ARBA00023134"/>
    </source>
</evidence>
<evidence type="ECO:0000256" key="14">
    <source>
        <dbReference type="PIRSR" id="PIRSR028980-2"/>
    </source>
</evidence>
<protein>
    <recommendedName>
        <fullName evidence="3 12">tRNA(His) guanylyltransferase</fullName>
        <ecNumber evidence="2 12">2.7.7.79</ecNumber>
    </recommendedName>
    <alternativeName>
        <fullName evidence="11 12">tRNA-histidine guanylyltransferase</fullName>
    </alternativeName>
</protein>
<feature type="binding site" evidence="14">
    <location>
        <position position="29"/>
    </location>
    <ligand>
        <name>Mg(2+)</name>
        <dbReference type="ChEBI" id="CHEBI:18420"/>
        <label>1</label>
        <note>catalytic</note>
    </ligand>
</feature>
<feature type="binding site" evidence="13">
    <location>
        <begin position="75"/>
        <end position="76"/>
    </location>
    <ligand>
        <name>GTP</name>
        <dbReference type="ChEBI" id="CHEBI:37565"/>
    </ligand>
</feature>
<dbReference type="InterPro" id="IPR007537">
    <property type="entry name" value="tRNAHis_GuaTrfase_Thg1"/>
</dbReference>
<comment type="catalytic activity">
    <reaction evidence="12">
        <text>a 5'-end ribonucleotide-tRNA(His) + GTP + ATP + H2O = a 5'-end phospho-guanosine-ribonucleotide-tRNA(His) + AMP + 2 diphosphate + H(+)</text>
        <dbReference type="Rhea" id="RHEA:54564"/>
        <dbReference type="Rhea" id="RHEA-COMP:14193"/>
        <dbReference type="Rhea" id="RHEA-COMP:14917"/>
        <dbReference type="ChEBI" id="CHEBI:15377"/>
        <dbReference type="ChEBI" id="CHEBI:15378"/>
        <dbReference type="ChEBI" id="CHEBI:30616"/>
        <dbReference type="ChEBI" id="CHEBI:33019"/>
        <dbReference type="ChEBI" id="CHEBI:37565"/>
        <dbReference type="ChEBI" id="CHEBI:138282"/>
        <dbReference type="ChEBI" id="CHEBI:141847"/>
        <dbReference type="ChEBI" id="CHEBI:456215"/>
        <dbReference type="EC" id="2.7.7.79"/>
    </reaction>
</comment>
<proteinExistence type="inferred from homology"/>
<dbReference type="Proteomes" id="UP000807716">
    <property type="component" value="Unassembled WGS sequence"/>
</dbReference>
<keyword evidence="9 12" id="KW-0460">Magnesium</keyword>
<evidence type="ECO:0000259" key="17">
    <source>
        <dbReference type="Pfam" id="PF14413"/>
    </source>
</evidence>
<comment type="function">
    <text evidence="12">Adds a GMP to the 5'-end of tRNA(His) after transcription and RNase P cleavage.</text>
</comment>
<evidence type="ECO:0000256" key="7">
    <source>
        <dbReference type="ARBA" id="ARBA00022723"/>
    </source>
</evidence>
<keyword evidence="4 12" id="KW-0808">Transferase</keyword>
<dbReference type="GO" id="GO:0000287">
    <property type="term" value="F:magnesium ion binding"/>
    <property type="evidence" value="ECO:0007669"/>
    <property type="project" value="UniProtKB-UniRule"/>
</dbReference>
<feature type="domain" description="tRNAHis guanylyltransferase catalytic" evidence="16">
    <location>
        <begin position="6"/>
        <end position="136"/>
    </location>
</feature>
<keyword evidence="5 12" id="KW-0819">tRNA processing</keyword>
<sequence length="331" mass="37494">MAKSKYEYVKEFEKDDKMLQNVFILVRIDGKGFHKFSAAHNFTKPNDERALHLMNKAAQTVMKELHDIVLAFGESDEFSFLFRKSTDLYQRREAKIVTTVVSLFTSAYLYFWNDYFPASQRPKYPPCFDGRAVLYPSEEEVKDYFAWRQADTHINNLYNTSFWALVDQGGLSPKDAEIRLSGTDSKDKNEMLFTEFNINYSKLPAMFRKGSTLLREMVAKPPKGEPTEDGSTEETPGNVETKASKEERASTVEDEGANDGVLATDAAPSTKRSTSPSSEPGSEGASKVLPVRMKKGIVIDFVDIIGEKFWTGRGAYILASESRWKKKKTTK</sequence>
<dbReference type="InterPro" id="IPR024956">
    <property type="entry name" value="tRNAHis_GuaTrfase_cat"/>
</dbReference>
<evidence type="ECO:0000256" key="3">
    <source>
        <dbReference type="ARBA" id="ARBA00015443"/>
    </source>
</evidence>
<feature type="compositionally biased region" description="Basic and acidic residues" evidence="15">
    <location>
        <begin position="242"/>
        <end position="251"/>
    </location>
</feature>